<dbReference type="EMBL" id="KZ667853">
    <property type="protein sequence ID" value="PPR89723.1"/>
    <property type="molecule type" value="Genomic_DNA"/>
</dbReference>
<evidence type="ECO:0000313" key="1">
    <source>
        <dbReference type="EMBL" id="PPR89723.1"/>
    </source>
</evidence>
<accession>A0A2P5WF49</accession>
<dbReference type="Proteomes" id="UP000239757">
    <property type="component" value="Unassembled WGS sequence"/>
</dbReference>
<proteinExistence type="predicted"/>
<evidence type="ECO:0000313" key="2">
    <source>
        <dbReference type="Proteomes" id="UP000239757"/>
    </source>
</evidence>
<reference evidence="1 2" key="1">
    <citation type="submission" date="2015-01" db="EMBL/GenBank/DDBJ databases">
        <title>Genome of allotetraploid Gossypium barbadense reveals genomic plasticity and fiber elongation in cotton evolution.</title>
        <authorList>
            <person name="Chen X."/>
            <person name="Liu X."/>
            <person name="Zhao B."/>
            <person name="Zheng H."/>
            <person name="Hu Y."/>
            <person name="Lu G."/>
            <person name="Yang C."/>
            <person name="Chen J."/>
            <person name="Shan C."/>
            <person name="Zhang L."/>
            <person name="Zhou Y."/>
            <person name="Wang L."/>
            <person name="Guo W."/>
            <person name="Bai Y."/>
            <person name="Ruan J."/>
            <person name="Shangguan X."/>
            <person name="Mao Y."/>
            <person name="Jiang J."/>
            <person name="Zhu Y."/>
            <person name="Lei J."/>
            <person name="Kang H."/>
            <person name="Chen S."/>
            <person name="He X."/>
            <person name="Wang R."/>
            <person name="Wang Y."/>
            <person name="Chen J."/>
            <person name="Wang L."/>
            <person name="Yu S."/>
            <person name="Wang B."/>
            <person name="Wei J."/>
            <person name="Song S."/>
            <person name="Lu X."/>
            <person name="Gao Z."/>
            <person name="Gu W."/>
            <person name="Deng X."/>
            <person name="Ma D."/>
            <person name="Wang S."/>
            <person name="Liang W."/>
            <person name="Fang L."/>
            <person name="Cai C."/>
            <person name="Zhu X."/>
            <person name="Zhou B."/>
            <person name="Zhang Y."/>
            <person name="Chen Z."/>
            <person name="Xu S."/>
            <person name="Zhu R."/>
            <person name="Wang S."/>
            <person name="Zhang T."/>
            <person name="Zhao G."/>
        </authorList>
    </citation>
    <scope>NUCLEOTIDE SEQUENCE [LARGE SCALE GENOMIC DNA]</scope>
    <source>
        <strain evidence="2">cv. Xinhai21</strain>
        <tissue evidence="1">Leaf</tissue>
    </source>
</reference>
<gene>
    <name evidence="1" type="ORF">GOBAR_AA30973</name>
</gene>
<protein>
    <submittedName>
        <fullName evidence="1">Uncharacterized protein</fullName>
    </submittedName>
</protein>
<name>A0A2P5WF49_GOSBA</name>
<organism evidence="1 2">
    <name type="scientific">Gossypium barbadense</name>
    <name type="common">Sea Island cotton</name>
    <name type="synonym">Hibiscus barbadensis</name>
    <dbReference type="NCBI Taxonomy" id="3634"/>
    <lineage>
        <taxon>Eukaryota</taxon>
        <taxon>Viridiplantae</taxon>
        <taxon>Streptophyta</taxon>
        <taxon>Embryophyta</taxon>
        <taxon>Tracheophyta</taxon>
        <taxon>Spermatophyta</taxon>
        <taxon>Magnoliopsida</taxon>
        <taxon>eudicotyledons</taxon>
        <taxon>Gunneridae</taxon>
        <taxon>Pentapetalae</taxon>
        <taxon>rosids</taxon>
        <taxon>malvids</taxon>
        <taxon>Malvales</taxon>
        <taxon>Malvaceae</taxon>
        <taxon>Malvoideae</taxon>
        <taxon>Gossypium</taxon>
    </lineage>
</organism>
<dbReference type="AlphaFoldDB" id="A0A2P5WF49"/>
<sequence>MVRVRIGLGGRDGGCTGCGNQACRSRFVDEGGNRQERHEAYVPVEGNTYLCSTKQEEMVRHLVVRCIQLLNFAFDFSIVEGARRLSDMEGGTAGVRTKGSHLEGSANSSEELRCIMDVRSLMQNLQGEGSGSSRKKQRVLASFASTEVDSDDEVTNELKEACHKRRRDHATTSGGVVVTVALPAPPIDPILEELPAE</sequence>
<dbReference type="OrthoDB" id="10522791at2759"/>